<organism evidence="2 3">
    <name type="scientific">Clostridium mobile</name>
    <dbReference type="NCBI Taxonomy" id="2841512"/>
    <lineage>
        <taxon>Bacteria</taxon>
        <taxon>Bacillati</taxon>
        <taxon>Bacillota</taxon>
        <taxon>Clostridia</taxon>
        <taxon>Eubacteriales</taxon>
        <taxon>Clostridiaceae</taxon>
        <taxon>Clostridium</taxon>
    </lineage>
</organism>
<name>A0ABS6EEY7_9CLOT</name>
<gene>
    <name evidence="2" type="ORF">KQI86_05475</name>
</gene>
<feature type="transmembrane region" description="Helical" evidence="1">
    <location>
        <begin position="20"/>
        <end position="40"/>
    </location>
</feature>
<sequence>MRFPSILKSEFLKYKKGALWKISFIVPLISFLMLFGDWYYRADYLTSAKVLKKLNDIGVENKWQLILFENHMGMQWNLLLILIISLIAAIVNHVEYSENSWKTILSKPAKRYKIYMSKWVVIFIVTLISILLNSLGIIAVGKILKIEETLNLNLFIKYIVLQTIGAMAIISLQQFISCFMKNSIVAACIGFCGGISAYMFYQGKIISKMVPYTYTFDALPFLDASELTTFVVISFIAAAFWMALGIIKFKRVEV</sequence>
<dbReference type="Pfam" id="PF12730">
    <property type="entry name" value="ABC2_membrane_4"/>
    <property type="match status" value="1"/>
</dbReference>
<keyword evidence="1" id="KW-0812">Transmembrane</keyword>
<dbReference type="EMBL" id="JAHLQF010000001">
    <property type="protein sequence ID" value="MBU5483773.1"/>
    <property type="molecule type" value="Genomic_DNA"/>
</dbReference>
<dbReference type="PANTHER" id="PTHR37305">
    <property type="entry name" value="INTEGRAL MEMBRANE PROTEIN-RELATED"/>
    <property type="match status" value="1"/>
</dbReference>
<dbReference type="Proteomes" id="UP000726170">
    <property type="component" value="Unassembled WGS sequence"/>
</dbReference>
<feature type="transmembrane region" description="Helical" evidence="1">
    <location>
        <begin position="115"/>
        <end position="140"/>
    </location>
</feature>
<dbReference type="CDD" id="cd21809">
    <property type="entry name" value="ABC-2_lan_permease-like"/>
    <property type="match status" value="1"/>
</dbReference>
<accession>A0ABS6EEY7</accession>
<evidence type="ECO:0000256" key="1">
    <source>
        <dbReference type="SAM" id="Phobius"/>
    </source>
</evidence>
<feature type="transmembrane region" description="Helical" evidence="1">
    <location>
        <begin position="74"/>
        <end position="94"/>
    </location>
</feature>
<proteinExistence type="predicted"/>
<evidence type="ECO:0000313" key="3">
    <source>
        <dbReference type="Proteomes" id="UP000726170"/>
    </source>
</evidence>
<feature type="transmembrane region" description="Helical" evidence="1">
    <location>
        <begin position="227"/>
        <end position="247"/>
    </location>
</feature>
<keyword evidence="3" id="KW-1185">Reference proteome</keyword>
<feature type="transmembrane region" description="Helical" evidence="1">
    <location>
        <begin position="152"/>
        <end position="172"/>
    </location>
</feature>
<dbReference type="PANTHER" id="PTHR37305:SF1">
    <property type="entry name" value="MEMBRANE PROTEIN"/>
    <property type="match status" value="1"/>
</dbReference>
<reference evidence="2 3" key="1">
    <citation type="submission" date="2021-06" db="EMBL/GenBank/DDBJ databases">
        <authorList>
            <person name="Sun Q."/>
            <person name="Li D."/>
        </authorList>
    </citation>
    <scope>NUCLEOTIDE SEQUENCE [LARGE SCALE GENOMIC DNA]</scope>
    <source>
        <strain evidence="2 3">MSJ-11</strain>
    </source>
</reference>
<keyword evidence="1" id="KW-1133">Transmembrane helix</keyword>
<evidence type="ECO:0000313" key="2">
    <source>
        <dbReference type="EMBL" id="MBU5483773.1"/>
    </source>
</evidence>
<feature type="transmembrane region" description="Helical" evidence="1">
    <location>
        <begin position="184"/>
        <end position="201"/>
    </location>
</feature>
<protein>
    <submittedName>
        <fullName evidence="2">ABC transporter permease</fullName>
    </submittedName>
</protein>
<dbReference type="RefSeq" id="WP_216438126.1">
    <property type="nucleotide sequence ID" value="NZ_JAHLQF010000001.1"/>
</dbReference>
<keyword evidence="1" id="KW-0472">Membrane</keyword>
<comment type="caution">
    <text evidence="2">The sequence shown here is derived from an EMBL/GenBank/DDBJ whole genome shotgun (WGS) entry which is preliminary data.</text>
</comment>